<dbReference type="InterPro" id="IPR038347">
    <property type="entry name" value="TyeA_sf"/>
</dbReference>
<feature type="compositionally biased region" description="Polar residues" evidence="2">
    <location>
        <begin position="1"/>
        <end position="13"/>
    </location>
</feature>
<dbReference type="InterPro" id="IPR010812">
    <property type="entry name" value="HrpJ-like"/>
</dbReference>
<dbReference type="Pfam" id="PF09059">
    <property type="entry name" value="TyeA"/>
    <property type="match status" value="1"/>
</dbReference>
<gene>
    <name evidence="5" type="ORF">DESPIGER_0394</name>
</gene>
<name>A0A1K1LC34_9BACT</name>
<dbReference type="Pfam" id="PF07201">
    <property type="entry name" value="HrpJ"/>
    <property type="match status" value="1"/>
</dbReference>
<evidence type="ECO:0000313" key="5">
    <source>
        <dbReference type="EMBL" id="SFV72284.1"/>
    </source>
</evidence>
<evidence type="ECO:0000259" key="3">
    <source>
        <dbReference type="Pfam" id="PF07201"/>
    </source>
</evidence>
<evidence type="ECO:0000259" key="4">
    <source>
        <dbReference type="Pfam" id="PF09059"/>
    </source>
</evidence>
<keyword evidence="6" id="KW-1185">Reference proteome</keyword>
<dbReference type="InterPro" id="IPR013401">
    <property type="entry name" value="T3SS_LcrE"/>
</dbReference>
<proteinExistence type="predicted"/>
<dbReference type="RefSeq" id="WP_072332367.1">
    <property type="nucleotide sequence ID" value="NZ_CALUWT010000029.1"/>
</dbReference>
<dbReference type="KEGG" id="dpg:DESPIGER_0394"/>
<dbReference type="GO" id="GO:0050709">
    <property type="term" value="P:negative regulation of protein secretion"/>
    <property type="evidence" value="ECO:0007669"/>
    <property type="project" value="InterPro"/>
</dbReference>
<accession>A0A1K1LC34</accession>
<reference evidence="6" key="1">
    <citation type="submission" date="2016-10" db="EMBL/GenBank/DDBJ databases">
        <authorList>
            <person name="Wegmann U."/>
        </authorList>
    </citation>
    <scope>NUCLEOTIDE SEQUENCE [LARGE SCALE GENOMIC DNA]</scope>
</reference>
<protein>
    <submittedName>
        <fullName evidence="5">Type III secretion outermembrane contact sensing protein (YopN,Yop4b,LcrE) / Type III secretion outermembrane negative regulator of secretion (TyeA)</fullName>
    </submittedName>
</protein>
<dbReference type="Gene3D" id="1.20.1280.80">
    <property type="match status" value="1"/>
</dbReference>
<dbReference type="AlphaFoldDB" id="A0A1K1LC34"/>
<dbReference type="InterPro" id="IPR015144">
    <property type="entry name" value="T3SS_TyeA"/>
</dbReference>
<dbReference type="SUPFAM" id="SSF140591">
    <property type="entry name" value="Type III secretion system domain"/>
    <property type="match status" value="2"/>
</dbReference>
<dbReference type="Gene3D" id="1.10.150.630">
    <property type="match status" value="1"/>
</dbReference>
<dbReference type="EMBL" id="LT630450">
    <property type="protein sequence ID" value="SFV72284.1"/>
    <property type="molecule type" value="Genomic_DNA"/>
</dbReference>
<sequence length="372" mass="41020">MSIDFSIQQQQGRTAVSPGTGAAAAATGSLFGNAATIVESPMSLLADAAEELTFAADSTDDFELEERKERDEINEAMEERIKKYQEMMREAREIQKTRALKGFLDSRAEKEEALRQLRRFFPDPSEAWAALKDIHDELSAAPDTPPETLRVLDEALEELERTEGPAIRAGINGALNARGFEGLGDAGALGSFYRETVCHFEDVNSLYDHIQKTYGNDFDAALDFLYKALASDLAADVPSMESSHLEHVNGSLGELRQLQSARSLCARLLERWSSVHGIRHCPLDDMALLGKVLDLRKERYISGSRISRLAEEAGAPDIERKVLFLQELLNTARAFAPSLFDGNEGRMKVLDAVQDAVDAAIAEEDAWLAEQG</sequence>
<dbReference type="NCBIfam" id="TIGR02568">
    <property type="entry name" value="LcrE"/>
    <property type="match status" value="1"/>
</dbReference>
<dbReference type="GO" id="GO:0009986">
    <property type="term" value="C:cell surface"/>
    <property type="evidence" value="ECO:0007669"/>
    <property type="project" value="InterPro"/>
</dbReference>
<organism evidence="5 6">
    <name type="scientific">Desulfovibrio piger</name>
    <dbReference type="NCBI Taxonomy" id="901"/>
    <lineage>
        <taxon>Bacteria</taxon>
        <taxon>Pseudomonadati</taxon>
        <taxon>Thermodesulfobacteriota</taxon>
        <taxon>Desulfovibrionia</taxon>
        <taxon>Desulfovibrionales</taxon>
        <taxon>Desulfovibrionaceae</taxon>
        <taxon>Desulfovibrio</taxon>
    </lineage>
</organism>
<feature type="region of interest" description="Disordered" evidence="2">
    <location>
        <begin position="1"/>
        <end position="21"/>
    </location>
</feature>
<dbReference type="GO" id="GO:0030254">
    <property type="term" value="P:protein secretion by the type III secretion system"/>
    <property type="evidence" value="ECO:0007669"/>
    <property type="project" value="InterPro"/>
</dbReference>
<dbReference type="OrthoDB" id="5453784at2"/>
<keyword evidence="1" id="KW-0175">Coiled coil</keyword>
<dbReference type="GO" id="GO:0019867">
    <property type="term" value="C:outer membrane"/>
    <property type="evidence" value="ECO:0007669"/>
    <property type="project" value="InterPro"/>
</dbReference>
<evidence type="ECO:0000256" key="2">
    <source>
        <dbReference type="SAM" id="MobiDB-lite"/>
    </source>
</evidence>
<feature type="domain" description="Hypersensitivity response secretion-like HrpJ" evidence="3">
    <location>
        <begin position="60"/>
        <end position="214"/>
    </location>
</feature>
<dbReference type="NCBIfam" id="TIGR02511">
    <property type="entry name" value="type_III_tyeA"/>
    <property type="match status" value="1"/>
</dbReference>
<dbReference type="InterPro" id="IPR013351">
    <property type="entry name" value="T3SS_TyeA-rel"/>
</dbReference>
<dbReference type="Proteomes" id="UP000186323">
    <property type="component" value="Chromosome I"/>
</dbReference>
<feature type="coiled-coil region" evidence="1">
    <location>
        <begin position="59"/>
        <end position="97"/>
    </location>
</feature>
<feature type="domain" description="Type III secretion system effector delivery regulator TyeA" evidence="4">
    <location>
        <begin position="287"/>
        <end position="365"/>
    </location>
</feature>
<evidence type="ECO:0000256" key="1">
    <source>
        <dbReference type="SAM" id="Coils"/>
    </source>
</evidence>
<evidence type="ECO:0000313" key="6">
    <source>
        <dbReference type="Proteomes" id="UP000186323"/>
    </source>
</evidence>